<dbReference type="InterPro" id="IPR051722">
    <property type="entry name" value="Endocytosis_PI4K-reg_protein"/>
</dbReference>
<dbReference type="SUPFAM" id="SSF48452">
    <property type="entry name" value="TPR-like"/>
    <property type="match status" value="2"/>
</dbReference>
<comment type="function">
    <text evidence="1">Involved in endocytosis.</text>
</comment>
<dbReference type="InterPro" id="IPR011990">
    <property type="entry name" value="TPR-like_helical_dom_sf"/>
</dbReference>
<organism evidence="3 4">
    <name type="scientific">Thelohanellus kitauei</name>
    <name type="common">Myxosporean</name>
    <dbReference type="NCBI Taxonomy" id="669202"/>
    <lineage>
        <taxon>Eukaryota</taxon>
        <taxon>Metazoa</taxon>
        <taxon>Cnidaria</taxon>
        <taxon>Myxozoa</taxon>
        <taxon>Myxosporea</taxon>
        <taxon>Bivalvulida</taxon>
        <taxon>Platysporina</taxon>
        <taxon>Myxobolidae</taxon>
        <taxon>Thelohanellus</taxon>
    </lineage>
</organism>
<dbReference type="Gene3D" id="1.25.40.10">
    <property type="entry name" value="Tetratricopeptide repeat domain"/>
    <property type="match status" value="1"/>
</dbReference>
<evidence type="ECO:0000313" key="3">
    <source>
        <dbReference type="EMBL" id="KII64830.1"/>
    </source>
</evidence>
<evidence type="ECO:0000313" key="4">
    <source>
        <dbReference type="Proteomes" id="UP000031668"/>
    </source>
</evidence>
<dbReference type="Proteomes" id="UP000031668">
    <property type="component" value="Unassembled WGS sequence"/>
</dbReference>
<proteinExistence type="inferred from homology"/>
<comment type="caution">
    <text evidence="3">The sequence shown here is derived from an EMBL/GenBank/DDBJ whole genome shotgun (WGS) entry which is preliminary data.</text>
</comment>
<sequence>MKELQEACLSDVLKAISLDDNDSEQYFIASLVYGCMGDLDNALLYAFEASKRSIFDSRPYHMTFLVFVAKNLIDEALRVLADMEHEFPSDFSIILNKVEMDHYLYGPEVALASIKTALETWYQLFNHTFSNLESQEGDDKTTNSLPGRSIIRTIFPRKDNPDTRSVFWLFNTSKTPKFQSQMTFSFFNDIKDSIILLALLLQKMAMIYLELRSYESAKKCIDDIKSLGYVFPEVYLLDAMYHKGIGSVEKYEEYLETALYLNPNHVESLHQLVLFYLEQYDKFDDQKSKLMNLELAEETARHLVKVSPKNFISWQVLGRVLHEMNVDIGESLSCFSRALELKDFVSIIPFKRIVRRLKPNDLNVKTVV</sequence>
<comment type="similarity">
    <text evidence="2">Belongs to the YPP1 family.</text>
</comment>
<evidence type="ECO:0000256" key="2">
    <source>
        <dbReference type="ARBA" id="ARBA00038251"/>
    </source>
</evidence>
<reference evidence="3 4" key="1">
    <citation type="journal article" date="2014" name="Genome Biol. Evol.">
        <title>The genome of the myxosporean Thelohanellus kitauei shows adaptations to nutrient acquisition within its fish host.</title>
        <authorList>
            <person name="Yang Y."/>
            <person name="Xiong J."/>
            <person name="Zhou Z."/>
            <person name="Huo F."/>
            <person name="Miao W."/>
            <person name="Ran C."/>
            <person name="Liu Y."/>
            <person name="Zhang J."/>
            <person name="Feng J."/>
            <person name="Wang M."/>
            <person name="Wang M."/>
            <person name="Wang L."/>
            <person name="Yao B."/>
        </authorList>
    </citation>
    <scope>NUCLEOTIDE SEQUENCE [LARGE SCALE GENOMIC DNA]</scope>
    <source>
        <strain evidence="3">Wuqing</strain>
    </source>
</reference>
<dbReference type="AlphaFoldDB" id="A0A0C2MKB6"/>
<keyword evidence="4" id="KW-1185">Reference proteome</keyword>
<protein>
    <submittedName>
        <fullName evidence="3">Tetratricopeptide repeat protein 7A</fullName>
    </submittedName>
</protein>
<accession>A0A0C2MKB6</accession>
<evidence type="ECO:0000256" key="1">
    <source>
        <dbReference type="ARBA" id="ARBA00002550"/>
    </source>
</evidence>
<name>A0A0C2MKB6_THEKT</name>
<dbReference type="OrthoDB" id="29013at2759"/>
<dbReference type="EMBL" id="JWZT01004079">
    <property type="protein sequence ID" value="KII64830.1"/>
    <property type="molecule type" value="Genomic_DNA"/>
</dbReference>
<dbReference type="PANTHER" id="PTHR23083:SF464">
    <property type="entry name" value="TETRATRICOPEPTIDE REPEAT DOMAIN 7, ISOFORM A"/>
    <property type="match status" value="1"/>
</dbReference>
<dbReference type="PROSITE" id="PS51257">
    <property type="entry name" value="PROKAR_LIPOPROTEIN"/>
    <property type="match status" value="1"/>
</dbReference>
<gene>
    <name evidence="3" type="ORF">RF11_03334</name>
</gene>
<dbReference type="PANTHER" id="PTHR23083">
    <property type="entry name" value="TETRATRICOPEPTIDE REPEAT PROTEIN, TPR"/>
    <property type="match status" value="1"/>
</dbReference>